<dbReference type="Proteomes" id="UP000800092">
    <property type="component" value="Unassembled WGS sequence"/>
</dbReference>
<sequence length="179" mass="20056">MKTASSFQILLLAFLSVASTSPIYQHPFPHNEYLEPRETNYMNLFVPTNDPSMPFYTGYDVCDKSVHSTSLSWDPQLAAQIQKGNGSCVSQGSYTISINGLSAAYFATTTRGRNSRECAGEVRFQTTGSSRNASSLARIDCNVTWPAYWKLQREFDTMYQQSPLVGITTPRCPVDRIQR</sequence>
<evidence type="ECO:0008006" key="4">
    <source>
        <dbReference type="Google" id="ProtNLM"/>
    </source>
</evidence>
<gene>
    <name evidence="2" type="ORF">EV356DRAFT_520090</name>
</gene>
<accession>A0A6A6GX30</accession>
<keyword evidence="3" id="KW-1185">Reference proteome</keyword>
<dbReference type="AlphaFoldDB" id="A0A6A6GX30"/>
<protein>
    <recommendedName>
        <fullName evidence="4">AA1-like domain-containing protein</fullName>
    </recommendedName>
</protein>
<feature type="signal peptide" evidence="1">
    <location>
        <begin position="1"/>
        <end position="20"/>
    </location>
</feature>
<proteinExistence type="predicted"/>
<reference evidence="2" key="1">
    <citation type="journal article" date="2020" name="Stud. Mycol.">
        <title>101 Dothideomycetes genomes: a test case for predicting lifestyles and emergence of pathogens.</title>
        <authorList>
            <person name="Haridas S."/>
            <person name="Albert R."/>
            <person name="Binder M."/>
            <person name="Bloem J."/>
            <person name="Labutti K."/>
            <person name="Salamov A."/>
            <person name="Andreopoulos B."/>
            <person name="Baker S."/>
            <person name="Barry K."/>
            <person name="Bills G."/>
            <person name="Bluhm B."/>
            <person name="Cannon C."/>
            <person name="Castanera R."/>
            <person name="Culley D."/>
            <person name="Daum C."/>
            <person name="Ezra D."/>
            <person name="Gonzalez J."/>
            <person name="Henrissat B."/>
            <person name="Kuo A."/>
            <person name="Liang C."/>
            <person name="Lipzen A."/>
            <person name="Lutzoni F."/>
            <person name="Magnuson J."/>
            <person name="Mondo S."/>
            <person name="Nolan M."/>
            <person name="Ohm R."/>
            <person name="Pangilinan J."/>
            <person name="Park H.-J."/>
            <person name="Ramirez L."/>
            <person name="Alfaro M."/>
            <person name="Sun H."/>
            <person name="Tritt A."/>
            <person name="Yoshinaga Y."/>
            <person name="Zwiers L.-H."/>
            <person name="Turgeon B."/>
            <person name="Goodwin S."/>
            <person name="Spatafora J."/>
            <person name="Crous P."/>
            <person name="Grigoriev I."/>
        </authorList>
    </citation>
    <scope>NUCLEOTIDE SEQUENCE</scope>
    <source>
        <strain evidence="2">Tuck. ex Michener</strain>
    </source>
</reference>
<name>A0A6A6GX30_VIRVR</name>
<keyword evidence="1" id="KW-0732">Signal</keyword>
<dbReference type="OrthoDB" id="3941313at2759"/>
<organism evidence="2 3">
    <name type="scientific">Viridothelium virens</name>
    <name type="common">Speckled blister lichen</name>
    <name type="synonym">Trypethelium virens</name>
    <dbReference type="NCBI Taxonomy" id="1048519"/>
    <lineage>
        <taxon>Eukaryota</taxon>
        <taxon>Fungi</taxon>
        <taxon>Dikarya</taxon>
        <taxon>Ascomycota</taxon>
        <taxon>Pezizomycotina</taxon>
        <taxon>Dothideomycetes</taxon>
        <taxon>Dothideomycetes incertae sedis</taxon>
        <taxon>Trypetheliales</taxon>
        <taxon>Trypetheliaceae</taxon>
        <taxon>Viridothelium</taxon>
    </lineage>
</organism>
<feature type="chain" id="PRO_5025573750" description="AA1-like domain-containing protein" evidence="1">
    <location>
        <begin position="21"/>
        <end position="179"/>
    </location>
</feature>
<evidence type="ECO:0000313" key="3">
    <source>
        <dbReference type="Proteomes" id="UP000800092"/>
    </source>
</evidence>
<evidence type="ECO:0000313" key="2">
    <source>
        <dbReference type="EMBL" id="KAF2230148.1"/>
    </source>
</evidence>
<dbReference type="EMBL" id="ML991846">
    <property type="protein sequence ID" value="KAF2230148.1"/>
    <property type="molecule type" value="Genomic_DNA"/>
</dbReference>
<evidence type="ECO:0000256" key="1">
    <source>
        <dbReference type="SAM" id="SignalP"/>
    </source>
</evidence>